<keyword evidence="2 5" id="KW-1005">Bacterial flagellum biogenesis</keyword>
<dbReference type="eggNOG" id="COG1699">
    <property type="taxonomic scope" value="Bacteria"/>
</dbReference>
<keyword evidence="7" id="KW-1185">Reference proteome</keyword>
<evidence type="ECO:0000256" key="5">
    <source>
        <dbReference type="HAMAP-Rule" id="MF_01185"/>
    </source>
</evidence>
<dbReference type="GO" id="GO:0005737">
    <property type="term" value="C:cytoplasm"/>
    <property type="evidence" value="ECO:0007669"/>
    <property type="project" value="UniProtKB-SubCell"/>
</dbReference>
<dbReference type="GO" id="GO:0044780">
    <property type="term" value="P:bacterial-type flagellum assembly"/>
    <property type="evidence" value="ECO:0007669"/>
    <property type="project" value="UniProtKB-UniRule"/>
</dbReference>
<dbReference type="AlphaFoldDB" id="A0A1H3GF99"/>
<dbReference type="HAMAP" id="MF_01185">
    <property type="entry name" value="FliW"/>
    <property type="match status" value="1"/>
</dbReference>
<organism evidence="6 7">
    <name type="scientific">Lachnobacterium bovis DSM 14045</name>
    <dbReference type="NCBI Taxonomy" id="1122142"/>
    <lineage>
        <taxon>Bacteria</taxon>
        <taxon>Bacillati</taxon>
        <taxon>Bacillota</taxon>
        <taxon>Clostridia</taxon>
        <taxon>Lachnospirales</taxon>
        <taxon>Lachnospiraceae</taxon>
        <taxon>Lachnobacterium</taxon>
    </lineage>
</organism>
<comment type="subcellular location">
    <subcellularLocation>
        <location evidence="5">Cytoplasm</location>
    </subcellularLocation>
</comment>
<comment type="subunit">
    <text evidence="5">Interacts with translational regulator CsrA and flagellin(s).</text>
</comment>
<comment type="similarity">
    <text evidence="5">Belongs to the FliW family.</text>
</comment>
<dbReference type="OrthoDB" id="9801235at2"/>
<keyword evidence="6" id="KW-0966">Cell projection</keyword>
<gene>
    <name evidence="5" type="primary">fliW</name>
    <name evidence="6" type="ORF">SAMN02910414_00558</name>
</gene>
<keyword evidence="1 5" id="KW-0963">Cytoplasm</keyword>
<comment type="function">
    <text evidence="5">Acts as an anti-CsrA protein, binds CsrA and prevents it from repressing translation of its target genes, one of which is flagellin. Binds to flagellin and participates in the assembly of the flagellum.</text>
</comment>
<sequence length="165" mass="18585">MKAETRVFGTVDIADEKIITMETGMIGLPLFKKFALIFDEEKAKEEDQETTNIMWLQSLDDPDTAFPVMVPQTVMPDYNPKVNEEILAPLGELNDENTYILVTVTVPSKIEDLSINLKAPIIINADTHKGVQIIVEDDFPVKFKIYDLVKGNKKREDIEDGKAGE</sequence>
<dbReference type="SUPFAM" id="SSF141457">
    <property type="entry name" value="BH3618-like"/>
    <property type="match status" value="1"/>
</dbReference>
<protein>
    <recommendedName>
        <fullName evidence="5">Flagellar assembly factor FliW</fullName>
    </recommendedName>
</protein>
<name>A0A1H3GF99_9FIRM</name>
<dbReference type="InterPro" id="IPR003775">
    <property type="entry name" value="Flagellar_assembly_factor_FliW"/>
</dbReference>
<keyword evidence="4 5" id="KW-0143">Chaperone</keyword>
<dbReference type="PANTHER" id="PTHR39190:SF1">
    <property type="entry name" value="FLAGELLAR ASSEMBLY FACTOR FLIW"/>
    <property type="match status" value="1"/>
</dbReference>
<evidence type="ECO:0000313" key="6">
    <source>
        <dbReference type="EMBL" id="SDY02003.1"/>
    </source>
</evidence>
<dbReference type="EMBL" id="FNPG01000006">
    <property type="protein sequence ID" value="SDY02003.1"/>
    <property type="molecule type" value="Genomic_DNA"/>
</dbReference>
<dbReference type="Gene3D" id="2.30.290.10">
    <property type="entry name" value="BH3618-like"/>
    <property type="match status" value="1"/>
</dbReference>
<dbReference type="STRING" id="1122142.SAMN02910414_00558"/>
<dbReference type="GO" id="GO:0006417">
    <property type="term" value="P:regulation of translation"/>
    <property type="evidence" value="ECO:0007669"/>
    <property type="project" value="UniProtKB-KW"/>
</dbReference>
<dbReference type="Pfam" id="PF02623">
    <property type="entry name" value="FliW"/>
    <property type="match status" value="1"/>
</dbReference>
<dbReference type="InterPro" id="IPR024046">
    <property type="entry name" value="Flagellar_assmbl_FliW_dom_sf"/>
</dbReference>
<dbReference type="Proteomes" id="UP000183918">
    <property type="component" value="Unassembled WGS sequence"/>
</dbReference>
<reference evidence="6 7" key="1">
    <citation type="submission" date="2016-10" db="EMBL/GenBank/DDBJ databases">
        <authorList>
            <person name="de Groot N.N."/>
        </authorList>
    </citation>
    <scope>NUCLEOTIDE SEQUENCE [LARGE SCALE GENOMIC DNA]</scope>
    <source>
        <strain evidence="6 7">DSM 14045</strain>
    </source>
</reference>
<proteinExistence type="inferred from homology"/>
<evidence type="ECO:0000256" key="3">
    <source>
        <dbReference type="ARBA" id="ARBA00022845"/>
    </source>
</evidence>
<evidence type="ECO:0000256" key="1">
    <source>
        <dbReference type="ARBA" id="ARBA00022490"/>
    </source>
</evidence>
<accession>A0A1H3GF99</accession>
<dbReference type="RefSeq" id="WP_074715974.1">
    <property type="nucleotide sequence ID" value="NZ_FNPG01000006.1"/>
</dbReference>
<keyword evidence="3 5" id="KW-0810">Translation regulation</keyword>
<evidence type="ECO:0000256" key="4">
    <source>
        <dbReference type="ARBA" id="ARBA00023186"/>
    </source>
</evidence>
<evidence type="ECO:0000256" key="2">
    <source>
        <dbReference type="ARBA" id="ARBA00022795"/>
    </source>
</evidence>
<keyword evidence="6" id="KW-0282">Flagellum</keyword>
<evidence type="ECO:0000313" key="7">
    <source>
        <dbReference type="Proteomes" id="UP000183918"/>
    </source>
</evidence>
<keyword evidence="6" id="KW-0969">Cilium</keyword>
<dbReference type="PANTHER" id="PTHR39190">
    <property type="entry name" value="FLAGELLAR ASSEMBLY FACTOR FLIW"/>
    <property type="match status" value="1"/>
</dbReference>